<proteinExistence type="predicted"/>
<dbReference type="InterPro" id="IPR046796">
    <property type="entry name" value="Transposase_32_dom"/>
</dbReference>
<dbReference type="AlphaFoldDB" id="A0A8S9IPX2"/>
<evidence type="ECO:0000259" key="2">
    <source>
        <dbReference type="Pfam" id="PF20167"/>
    </source>
</evidence>
<evidence type="ECO:0000313" key="3">
    <source>
        <dbReference type="EMBL" id="KAF2571941.1"/>
    </source>
</evidence>
<feature type="compositionally biased region" description="Acidic residues" evidence="1">
    <location>
        <begin position="65"/>
        <end position="80"/>
    </location>
</feature>
<sequence length="405" mass="46219">MQPARRSSRLSKLKNVESDPPCVSETALMNTSDIPSGLCPSSRKRLRHRVLAGDTAPPPEHIEPEAESLSDEESSDDNPDEAPVAADTPENRSKEQRYTESRNVYQTKAQFYPELMRPQRMPMTGKFFSMAATERYKDLRGRKFIPQQCISLTDDNLSDVRRIVTGAAVYVRGSLVDFSPSLINSLYCIPGFEEDPNWMDESIDEVCGFLTDGRIRRWENMSSKYLTATNQVLYKLVCSNWIPTMNYTSMNQKRLRFVYMLHHNDGFDFGKLVYDQIMAMAGNTTTEKTRCIMFPTLIHQVILFQRNIPPDTLNDEFTGTPKLAVKDIKAGRGSGADSSAASLEEDINHTIAGLKVIRVRLRRGDYVHMSLILRLMKTRRRMEMMKTRKRIEASLNDDCVTSKFL</sequence>
<name>A0A8S9IPX2_BRACR</name>
<accession>A0A8S9IPX2</accession>
<reference evidence="3" key="1">
    <citation type="submission" date="2019-12" db="EMBL/GenBank/DDBJ databases">
        <title>Genome sequencing and annotation of Brassica cretica.</title>
        <authorList>
            <person name="Studholme D.J."/>
            <person name="Sarris P.F."/>
        </authorList>
    </citation>
    <scope>NUCLEOTIDE SEQUENCE</scope>
    <source>
        <strain evidence="3">PFS-102/07</strain>
        <tissue evidence="3">Leaf</tissue>
    </source>
</reference>
<gene>
    <name evidence="3" type="ORF">F2Q70_00002103</name>
</gene>
<organism evidence="3">
    <name type="scientific">Brassica cretica</name>
    <name type="common">Mustard</name>
    <dbReference type="NCBI Taxonomy" id="69181"/>
    <lineage>
        <taxon>Eukaryota</taxon>
        <taxon>Viridiplantae</taxon>
        <taxon>Streptophyta</taxon>
        <taxon>Embryophyta</taxon>
        <taxon>Tracheophyta</taxon>
        <taxon>Spermatophyta</taxon>
        <taxon>Magnoliopsida</taxon>
        <taxon>eudicotyledons</taxon>
        <taxon>Gunneridae</taxon>
        <taxon>Pentapetalae</taxon>
        <taxon>rosids</taxon>
        <taxon>malvids</taxon>
        <taxon>Brassicales</taxon>
        <taxon>Brassicaceae</taxon>
        <taxon>Brassiceae</taxon>
        <taxon>Brassica</taxon>
    </lineage>
</organism>
<dbReference type="Pfam" id="PF20167">
    <property type="entry name" value="Transposase_32"/>
    <property type="match status" value="1"/>
</dbReference>
<evidence type="ECO:0000256" key="1">
    <source>
        <dbReference type="SAM" id="MobiDB-lite"/>
    </source>
</evidence>
<comment type="caution">
    <text evidence="3">The sequence shown here is derived from an EMBL/GenBank/DDBJ whole genome shotgun (WGS) entry which is preliminary data.</text>
</comment>
<feature type="compositionally biased region" description="Basic residues" evidence="1">
    <location>
        <begin position="1"/>
        <end position="12"/>
    </location>
</feature>
<feature type="domain" description="Putative plant transposon protein" evidence="2">
    <location>
        <begin position="168"/>
        <end position="301"/>
    </location>
</feature>
<feature type="compositionally biased region" description="Basic and acidic residues" evidence="1">
    <location>
        <begin position="89"/>
        <end position="100"/>
    </location>
</feature>
<feature type="region of interest" description="Disordered" evidence="1">
    <location>
        <begin position="1"/>
        <end position="102"/>
    </location>
</feature>
<protein>
    <recommendedName>
        <fullName evidence="2">Putative plant transposon protein domain-containing protein</fullName>
    </recommendedName>
</protein>
<dbReference type="EMBL" id="QGKY02001015">
    <property type="protein sequence ID" value="KAF2571941.1"/>
    <property type="molecule type" value="Genomic_DNA"/>
</dbReference>